<sequence>MAMRSWSNQSPPFYAQCVSCGSVVYPPGGTYGPRIQQYLQLVILHTGHAEIHIDGQIHHLLPGHVALLHPGHQEEFIFCKEAETWHRWIDVLPQSISNRGEQMLDHLPFAIPLSDAMNQLTDLLYALSHSPGANKKDAHIGALGVSALLLYIAESQQKGAACATHPSFLSVKAEIHENYAKPLTLKTLAQIANVSPEYLIRLFRQYEQITPMRYLWKVRVHRAVELLRNTGLSLAEIAEQTGFQTSYHLSRLVKEHMDATPTEIRRASWRGTLYE</sequence>
<keyword evidence="7" id="KW-1185">Reference proteome</keyword>
<evidence type="ECO:0000256" key="2">
    <source>
        <dbReference type="ARBA" id="ARBA00023125"/>
    </source>
</evidence>
<dbReference type="SUPFAM" id="SSF46689">
    <property type="entry name" value="Homeodomain-like"/>
    <property type="match status" value="2"/>
</dbReference>
<feature type="domain" description="HTH araC/xylS-type" evidence="5">
    <location>
        <begin position="169"/>
        <end position="267"/>
    </location>
</feature>
<dbReference type="EMBL" id="JBHUCX010000067">
    <property type="protein sequence ID" value="MFD1676475.1"/>
    <property type="molecule type" value="Genomic_DNA"/>
</dbReference>
<evidence type="ECO:0000256" key="4">
    <source>
        <dbReference type="ARBA" id="ARBA00023163"/>
    </source>
</evidence>
<evidence type="ECO:0000256" key="1">
    <source>
        <dbReference type="ARBA" id="ARBA00023015"/>
    </source>
</evidence>
<dbReference type="InterPro" id="IPR050204">
    <property type="entry name" value="AraC_XylS_family_regulators"/>
</dbReference>
<dbReference type="PROSITE" id="PS00041">
    <property type="entry name" value="HTH_ARAC_FAMILY_1"/>
    <property type="match status" value="1"/>
</dbReference>
<name>A0ABW4JLW7_9BACL</name>
<protein>
    <submittedName>
        <fullName evidence="6">Helix-turn-helix domain-containing protein</fullName>
    </submittedName>
</protein>
<evidence type="ECO:0000259" key="5">
    <source>
        <dbReference type="PROSITE" id="PS01124"/>
    </source>
</evidence>
<keyword evidence="1" id="KW-0805">Transcription regulation</keyword>
<dbReference type="InterPro" id="IPR018062">
    <property type="entry name" value="HTH_AraC-typ_CS"/>
</dbReference>
<reference evidence="7" key="1">
    <citation type="journal article" date="2019" name="Int. J. Syst. Evol. Microbiol.">
        <title>The Global Catalogue of Microorganisms (GCM) 10K type strain sequencing project: providing services to taxonomists for standard genome sequencing and annotation.</title>
        <authorList>
            <consortium name="The Broad Institute Genomics Platform"/>
            <consortium name="The Broad Institute Genome Sequencing Center for Infectious Disease"/>
            <person name="Wu L."/>
            <person name="Ma J."/>
        </authorList>
    </citation>
    <scope>NUCLEOTIDE SEQUENCE [LARGE SCALE GENOMIC DNA]</scope>
    <source>
        <strain evidence="7">CGMCC 1.12286</strain>
    </source>
</reference>
<comment type="caution">
    <text evidence="6">The sequence shown here is derived from an EMBL/GenBank/DDBJ whole genome shotgun (WGS) entry which is preliminary data.</text>
</comment>
<dbReference type="SMART" id="SM00342">
    <property type="entry name" value="HTH_ARAC"/>
    <property type="match status" value="1"/>
</dbReference>
<evidence type="ECO:0000313" key="7">
    <source>
        <dbReference type="Proteomes" id="UP001597079"/>
    </source>
</evidence>
<proteinExistence type="predicted"/>
<gene>
    <name evidence="6" type="ORF">ACFSB2_17390</name>
</gene>
<dbReference type="InterPro" id="IPR018060">
    <property type="entry name" value="HTH_AraC"/>
</dbReference>
<dbReference type="Proteomes" id="UP001597079">
    <property type="component" value="Unassembled WGS sequence"/>
</dbReference>
<keyword evidence="3" id="KW-0010">Activator</keyword>
<evidence type="ECO:0000313" key="6">
    <source>
        <dbReference type="EMBL" id="MFD1676475.1"/>
    </source>
</evidence>
<dbReference type="InterPro" id="IPR037923">
    <property type="entry name" value="HTH-like"/>
</dbReference>
<organism evidence="6 7">
    <name type="scientific">Alicyclobacillus fodiniaquatilis</name>
    <dbReference type="NCBI Taxonomy" id="1661150"/>
    <lineage>
        <taxon>Bacteria</taxon>
        <taxon>Bacillati</taxon>
        <taxon>Bacillota</taxon>
        <taxon>Bacilli</taxon>
        <taxon>Bacillales</taxon>
        <taxon>Alicyclobacillaceae</taxon>
        <taxon>Alicyclobacillus</taxon>
    </lineage>
</organism>
<keyword evidence="4" id="KW-0804">Transcription</keyword>
<dbReference type="RefSeq" id="WP_377944379.1">
    <property type="nucleotide sequence ID" value="NZ_JBHUCX010000067.1"/>
</dbReference>
<dbReference type="PANTHER" id="PTHR46796:SF6">
    <property type="entry name" value="ARAC SUBFAMILY"/>
    <property type="match status" value="1"/>
</dbReference>
<dbReference type="Pfam" id="PF02311">
    <property type="entry name" value="AraC_binding"/>
    <property type="match status" value="1"/>
</dbReference>
<accession>A0ABW4JLW7</accession>
<dbReference type="InterPro" id="IPR009057">
    <property type="entry name" value="Homeodomain-like_sf"/>
</dbReference>
<dbReference type="PROSITE" id="PS01124">
    <property type="entry name" value="HTH_ARAC_FAMILY_2"/>
    <property type="match status" value="1"/>
</dbReference>
<dbReference type="SUPFAM" id="SSF51215">
    <property type="entry name" value="Regulatory protein AraC"/>
    <property type="match status" value="1"/>
</dbReference>
<dbReference type="InterPro" id="IPR003313">
    <property type="entry name" value="AraC-bd"/>
</dbReference>
<dbReference type="Gene3D" id="1.10.10.60">
    <property type="entry name" value="Homeodomain-like"/>
    <property type="match status" value="1"/>
</dbReference>
<dbReference type="PANTHER" id="PTHR46796">
    <property type="entry name" value="HTH-TYPE TRANSCRIPTIONAL ACTIVATOR RHAS-RELATED"/>
    <property type="match status" value="1"/>
</dbReference>
<keyword evidence="2" id="KW-0238">DNA-binding</keyword>
<dbReference type="Pfam" id="PF12833">
    <property type="entry name" value="HTH_18"/>
    <property type="match status" value="1"/>
</dbReference>
<evidence type="ECO:0000256" key="3">
    <source>
        <dbReference type="ARBA" id="ARBA00023159"/>
    </source>
</evidence>